<evidence type="ECO:0000256" key="1">
    <source>
        <dbReference type="SAM" id="SignalP"/>
    </source>
</evidence>
<evidence type="ECO:0000313" key="2">
    <source>
        <dbReference type="EMBL" id="GLR25602.1"/>
    </source>
</evidence>
<feature type="signal peptide" evidence="1">
    <location>
        <begin position="1"/>
        <end position="18"/>
    </location>
</feature>
<dbReference type="Proteomes" id="UP001156664">
    <property type="component" value="Unassembled WGS sequence"/>
</dbReference>
<name>A0ABQ5YNA1_9BURK</name>
<feature type="chain" id="PRO_5045513249" description="Pilus assembly protein PilP" evidence="1">
    <location>
        <begin position="19"/>
        <end position="175"/>
    </location>
</feature>
<comment type="caution">
    <text evidence="2">The sequence shown here is derived from an EMBL/GenBank/DDBJ whole genome shotgun (WGS) entry which is preliminary data.</text>
</comment>
<sequence>MMSFLLGLLLGPFFPQLADPQLTYSNQLSVVVQQLEKDSAPPTQAEIDAVANAQAKADQEDEQGVQVKPINGRLLQDLIAPKRLAAAHDSSGVEDSQPQNPLVLTGVLRVGHELVAILNNGSEDFVVAKGSYVLKSMQVVDVKGTSVQLRSINKDRTGQITELQLSGESVSGGTQ</sequence>
<evidence type="ECO:0000313" key="3">
    <source>
        <dbReference type="Proteomes" id="UP001156664"/>
    </source>
</evidence>
<dbReference type="RefSeq" id="WP_284279989.1">
    <property type="nucleotide sequence ID" value="NZ_BSOJ01000006.1"/>
</dbReference>
<organism evidence="2 3">
    <name type="scientific">Limnobacter litoralis</name>
    <dbReference type="NCBI Taxonomy" id="481366"/>
    <lineage>
        <taxon>Bacteria</taxon>
        <taxon>Pseudomonadati</taxon>
        <taxon>Pseudomonadota</taxon>
        <taxon>Betaproteobacteria</taxon>
        <taxon>Burkholderiales</taxon>
        <taxon>Burkholderiaceae</taxon>
        <taxon>Limnobacter</taxon>
    </lineage>
</organism>
<evidence type="ECO:0008006" key="4">
    <source>
        <dbReference type="Google" id="ProtNLM"/>
    </source>
</evidence>
<reference evidence="3" key="1">
    <citation type="journal article" date="2019" name="Int. J. Syst. Evol. Microbiol.">
        <title>The Global Catalogue of Microorganisms (GCM) 10K type strain sequencing project: providing services to taxonomists for standard genome sequencing and annotation.</title>
        <authorList>
            <consortium name="The Broad Institute Genomics Platform"/>
            <consortium name="The Broad Institute Genome Sequencing Center for Infectious Disease"/>
            <person name="Wu L."/>
            <person name="Ma J."/>
        </authorList>
    </citation>
    <scope>NUCLEOTIDE SEQUENCE [LARGE SCALE GENOMIC DNA]</scope>
    <source>
        <strain evidence="3">NBRC 105857</strain>
    </source>
</reference>
<keyword evidence="3" id="KW-1185">Reference proteome</keyword>
<accession>A0ABQ5YNA1</accession>
<dbReference type="EMBL" id="BSOJ01000006">
    <property type="protein sequence ID" value="GLR25602.1"/>
    <property type="molecule type" value="Genomic_DNA"/>
</dbReference>
<proteinExistence type="predicted"/>
<protein>
    <recommendedName>
        <fullName evidence="4">Pilus assembly protein PilP</fullName>
    </recommendedName>
</protein>
<keyword evidence="1" id="KW-0732">Signal</keyword>
<gene>
    <name evidence="2" type="ORF">GCM10007875_06900</name>
</gene>